<keyword evidence="2" id="KW-1185">Reference proteome</keyword>
<protein>
    <submittedName>
        <fullName evidence="1">Uncharacterized protein</fullName>
    </submittedName>
</protein>
<dbReference type="Gramene" id="OIT03884">
    <property type="protein sequence ID" value="OIT03884"/>
    <property type="gene ID" value="A4A49_31355"/>
</dbReference>
<evidence type="ECO:0000313" key="1">
    <source>
        <dbReference type="EMBL" id="OIT03884.1"/>
    </source>
</evidence>
<evidence type="ECO:0000313" key="2">
    <source>
        <dbReference type="Proteomes" id="UP000187609"/>
    </source>
</evidence>
<organism evidence="1 2">
    <name type="scientific">Nicotiana attenuata</name>
    <name type="common">Coyote tobacco</name>
    <dbReference type="NCBI Taxonomy" id="49451"/>
    <lineage>
        <taxon>Eukaryota</taxon>
        <taxon>Viridiplantae</taxon>
        <taxon>Streptophyta</taxon>
        <taxon>Embryophyta</taxon>
        <taxon>Tracheophyta</taxon>
        <taxon>Spermatophyta</taxon>
        <taxon>Magnoliopsida</taxon>
        <taxon>eudicotyledons</taxon>
        <taxon>Gunneridae</taxon>
        <taxon>Pentapetalae</taxon>
        <taxon>asterids</taxon>
        <taxon>lamiids</taxon>
        <taxon>Solanales</taxon>
        <taxon>Solanaceae</taxon>
        <taxon>Nicotianoideae</taxon>
        <taxon>Nicotianeae</taxon>
        <taxon>Nicotiana</taxon>
    </lineage>
</organism>
<name>A0A1J6IHN6_NICAT</name>
<dbReference type="AlphaFoldDB" id="A0A1J6IHN6"/>
<dbReference type="EMBL" id="MJEQ01037187">
    <property type="protein sequence ID" value="OIT03884.1"/>
    <property type="molecule type" value="Genomic_DNA"/>
</dbReference>
<proteinExistence type="predicted"/>
<dbReference type="Proteomes" id="UP000187609">
    <property type="component" value="Unassembled WGS sequence"/>
</dbReference>
<accession>A0A1J6IHN6</accession>
<sequence length="246" mass="26233">MMKGTQVVKGGNIDEVAVENRVEFGVSQNVAADRVAATNEVIEKLASVIPTAVHDEGKGLERKEERAGLSLDTSGTYGTAHKDITSAQKSDVQAWKKSSGSDGAVQIILPHPSSENKVGLCDGTNDAFEVVEKAEATDALNGGAKSDNTSVKKTENWTIVSSKKGTPNNFKMQQTEKISTDAPATVQIAVVDLKSFKQSDEISNKTLILDHDQALLDALDSPKPHKCAYSAGSKMTSQMHFSGKET</sequence>
<reference evidence="1" key="1">
    <citation type="submission" date="2016-11" db="EMBL/GenBank/DDBJ databases">
        <title>The genome of Nicotiana attenuata.</title>
        <authorList>
            <person name="Xu S."/>
            <person name="Brockmoeller T."/>
            <person name="Gaquerel E."/>
            <person name="Navarro A."/>
            <person name="Kuhl H."/>
            <person name="Gase K."/>
            <person name="Ling Z."/>
            <person name="Zhou W."/>
            <person name="Kreitzer C."/>
            <person name="Stanke M."/>
            <person name="Tang H."/>
            <person name="Lyons E."/>
            <person name="Pandey P."/>
            <person name="Pandey S.P."/>
            <person name="Timmermann B."/>
            <person name="Baldwin I.T."/>
        </authorList>
    </citation>
    <scope>NUCLEOTIDE SEQUENCE [LARGE SCALE GENOMIC DNA]</scope>
    <source>
        <strain evidence="1">UT</strain>
    </source>
</reference>
<comment type="caution">
    <text evidence="1">The sequence shown here is derived from an EMBL/GenBank/DDBJ whole genome shotgun (WGS) entry which is preliminary data.</text>
</comment>
<gene>
    <name evidence="1" type="ORF">A4A49_31355</name>
</gene>